<comment type="caution">
    <text evidence="1">The sequence shown here is derived from an EMBL/GenBank/DDBJ whole genome shotgun (WGS) entry which is preliminary data.</text>
</comment>
<proteinExistence type="predicted"/>
<reference evidence="1 2" key="1">
    <citation type="journal article" date="2014" name="Genome Biol. Evol.">
        <title>The secreted proteins of Achlya hypogyna and Thraustotheca clavata identify the ancestral oomycete secretome and reveal gene acquisitions by horizontal gene transfer.</title>
        <authorList>
            <person name="Misner I."/>
            <person name="Blouin N."/>
            <person name="Leonard G."/>
            <person name="Richards T.A."/>
            <person name="Lane C.E."/>
        </authorList>
    </citation>
    <scope>NUCLEOTIDE SEQUENCE [LARGE SCALE GENOMIC DNA]</scope>
    <source>
        <strain evidence="1 2">ATCC 34112</strain>
    </source>
</reference>
<protein>
    <submittedName>
        <fullName evidence="1">Uncharacterized protein</fullName>
    </submittedName>
</protein>
<accession>A0A1W0A318</accession>
<sequence length="148" mass="17098">MKKVKITTTLLPELLQRIAVFSMSSKDMLAFLRAFPQNMLSKPLNALLELFNASYDGRLAPPKNDVHVCLWPELELPNEIQDQKLLSCIKKALALIPMVVIYDVDKPPNLPFTTNTKIKIDRLFSMQKFDTVRREEKSLQSNFRFPFT</sequence>
<name>A0A1W0A318_9STRA</name>
<gene>
    <name evidence="1" type="ORF">THRCLA_20821</name>
</gene>
<dbReference type="OrthoDB" id="10664388at2759"/>
<evidence type="ECO:0000313" key="2">
    <source>
        <dbReference type="Proteomes" id="UP000243217"/>
    </source>
</evidence>
<evidence type="ECO:0000313" key="1">
    <source>
        <dbReference type="EMBL" id="OQS04676.1"/>
    </source>
</evidence>
<dbReference type="Proteomes" id="UP000243217">
    <property type="component" value="Unassembled WGS sequence"/>
</dbReference>
<dbReference type="AlphaFoldDB" id="A0A1W0A318"/>
<organism evidence="1 2">
    <name type="scientific">Thraustotheca clavata</name>
    <dbReference type="NCBI Taxonomy" id="74557"/>
    <lineage>
        <taxon>Eukaryota</taxon>
        <taxon>Sar</taxon>
        <taxon>Stramenopiles</taxon>
        <taxon>Oomycota</taxon>
        <taxon>Saprolegniomycetes</taxon>
        <taxon>Saprolegniales</taxon>
        <taxon>Achlyaceae</taxon>
        <taxon>Thraustotheca</taxon>
    </lineage>
</organism>
<keyword evidence="2" id="KW-1185">Reference proteome</keyword>
<dbReference type="EMBL" id="JNBS01000574">
    <property type="protein sequence ID" value="OQS04676.1"/>
    <property type="molecule type" value="Genomic_DNA"/>
</dbReference>